<keyword evidence="1" id="KW-0812">Transmembrane</keyword>
<comment type="caution">
    <text evidence="2">The sequence shown here is derived from an EMBL/GenBank/DDBJ whole genome shotgun (WGS) entry which is preliminary data.</text>
</comment>
<evidence type="ECO:0000313" key="2">
    <source>
        <dbReference type="EMBL" id="GEC76529.1"/>
    </source>
</evidence>
<dbReference type="Proteomes" id="UP000317410">
    <property type="component" value="Unassembled WGS sequence"/>
</dbReference>
<dbReference type="AlphaFoldDB" id="A0A4Y4BAF5"/>
<organism evidence="2 3">
    <name type="scientific">Microbacterium maritypicum</name>
    <name type="common">Microbacterium liquefaciens</name>
    <dbReference type="NCBI Taxonomy" id="33918"/>
    <lineage>
        <taxon>Bacteria</taxon>
        <taxon>Bacillati</taxon>
        <taxon>Actinomycetota</taxon>
        <taxon>Actinomycetes</taxon>
        <taxon>Micrococcales</taxon>
        <taxon>Microbacteriaceae</taxon>
        <taxon>Microbacterium</taxon>
    </lineage>
</organism>
<reference evidence="2 3" key="1">
    <citation type="submission" date="2019-06" db="EMBL/GenBank/DDBJ databases">
        <title>Whole genome shotgun sequence of Microbacterium liquefaciens NBRC 15037.</title>
        <authorList>
            <person name="Hosoyama A."/>
            <person name="Uohara A."/>
            <person name="Ohji S."/>
            <person name="Ichikawa N."/>
        </authorList>
    </citation>
    <scope>NUCLEOTIDE SEQUENCE [LARGE SCALE GENOMIC DNA]</scope>
    <source>
        <strain evidence="2 3">NBRC 15037</strain>
    </source>
</reference>
<evidence type="ECO:0000256" key="1">
    <source>
        <dbReference type="SAM" id="Phobius"/>
    </source>
</evidence>
<evidence type="ECO:0000313" key="3">
    <source>
        <dbReference type="Proteomes" id="UP000317410"/>
    </source>
</evidence>
<name>A0A4Y4BAF5_MICMQ</name>
<proteinExistence type="predicted"/>
<dbReference type="EMBL" id="BJNQ01000021">
    <property type="protein sequence ID" value="GEC76529.1"/>
    <property type="molecule type" value="Genomic_DNA"/>
</dbReference>
<accession>A0A4Y4BAF5</accession>
<sequence length="181" mass="19537">MSGYAVPVDAAAYLLLGLPILALIIGGPILKSRLGRGASEAGARAGKKFASDQLDAALTELGSTVVIQAAEPRAREIVASAMATKDREYVIRSDGAYGIRFVDPDDTVARLVPVADGARMQIETFREYFGFPQTVQLWTDLRSRIAAAAEVREVAVAPGEPVRYVRAEPLDDRNARWVHEA</sequence>
<feature type="transmembrane region" description="Helical" evidence="1">
    <location>
        <begin position="12"/>
        <end position="30"/>
    </location>
</feature>
<keyword evidence="1" id="KW-0472">Membrane</keyword>
<keyword evidence="1" id="KW-1133">Transmembrane helix</keyword>
<protein>
    <submittedName>
        <fullName evidence="2">Uncharacterized protein</fullName>
    </submittedName>
</protein>
<gene>
    <name evidence="2" type="ORF">MLI01_26740</name>
</gene>